<dbReference type="Pfam" id="PF17293">
    <property type="entry name" value="Arm-DNA-bind_5"/>
    <property type="match status" value="1"/>
</dbReference>
<dbReference type="InterPro" id="IPR002104">
    <property type="entry name" value="Integrase_catalytic"/>
</dbReference>
<dbReference type="RefSeq" id="WP_208235361.1">
    <property type="nucleotide sequence ID" value="NZ_JAGEVG010000036.1"/>
</dbReference>
<evidence type="ECO:0000259" key="4">
    <source>
        <dbReference type="PROSITE" id="PS51898"/>
    </source>
</evidence>
<dbReference type="Pfam" id="PF00589">
    <property type="entry name" value="Phage_integrase"/>
    <property type="match status" value="1"/>
</dbReference>
<dbReference type="Proteomes" id="UP000681315">
    <property type="component" value="Unassembled WGS sequence"/>
</dbReference>
<keyword evidence="2" id="KW-0238">DNA-binding</keyword>
<evidence type="ECO:0000313" key="5">
    <source>
        <dbReference type="EMBL" id="MBO3100257.1"/>
    </source>
</evidence>
<protein>
    <submittedName>
        <fullName evidence="5">Site-specific integrase</fullName>
    </submittedName>
</protein>
<sequence>MQTSISLSLDTRRKRKDNTFPLIMRISHFQKTTSIATGQYLEEIHWNQSKKQVRNSYKGTESVKFLNNLLLSEVAKAQETINRLHYKGELDFLSIKQLKTKIVGKSKYESFFEYGLETAKDLRAAKRFGTARSYEGLIGILKVFNKQKDLKFNELNLDFLKRFERFHLSKTGNTQNGVASYMRTIKAIYNRGIKDDIIEREYYPFLKYQIRINPTEKRAIKVEYIKNILELDLPKEHPLFNYRNYFILSYMTMGMSYIDMVFLRKKDIVDDRIKFQRRKTSKIYDIKITDHMKVILKFYISKKKPNDFILPVLKRDTLELQYRDAQWGLKRYNKGLKEIANLCGIEERLTSYVSRHSFATHALFKNIPLAAISAMLGHTKLSTTQIYLKSLPSNVLDGYQEELNSI</sequence>
<dbReference type="CDD" id="cd01185">
    <property type="entry name" value="INTN1_C_like"/>
    <property type="match status" value="1"/>
</dbReference>
<reference evidence="5 6" key="1">
    <citation type="submission" date="2021-03" db="EMBL/GenBank/DDBJ databases">
        <title>Gelidibacter sp. nov., isolated from costal sediment.</title>
        <authorList>
            <person name="Lun K.-Y."/>
        </authorList>
    </citation>
    <scope>NUCLEOTIDE SEQUENCE [LARGE SCALE GENOMIC DNA]</scope>
    <source>
        <strain evidence="5 6">DF109</strain>
    </source>
</reference>
<comment type="similarity">
    <text evidence="1">Belongs to the 'phage' integrase family.</text>
</comment>
<comment type="caution">
    <text evidence="5">The sequence shown here is derived from an EMBL/GenBank/DDBJ whole genome shotgun (WGS) entry which is preliminary data.</text>
</comment>
<dbReference type="PANTHER" id="PTHR30349">
    <property type="entry name" value="PHAGE INTEGRASE-RELATED"/>
    <property type="match status" value="1"/>
</dbReference>
<dbReference type="InterPro" id="IPR013762">
    <property type="entry name" value="Integrase-like_cat_sf"/>
</dbReference>
<dbReference type="InterPro" id="IPR010998">
    <property type="entry name" value="Integrase_recombinase_N"/>
</dbReference>
<evidence type="ECO:0000256" key="3">
    <source>
        <dbReference type="ARBA" id="ARBA00023172"/>
    </source>
</evidence>
<name>A0ABS3SX23_9FLAO</name>
<dbReference type="InterPro" id="IPR050090">
    <property type="entry name" value="Tyrosine_recombinase_XerCD"/>
</dbReference>
<dbReference type="Gene3D" id="1.10.150.130">
    <property type="match status" value="1"/>
</dbReference>
<keyword evidence="3" id="KW-0233">DNA recombination</keyword>
<dbReference type="PROSITE" id="PS51898">
    <property type="entry name" value="TYR_RECOMBINASE"/>
    <property type="match status" value="1"/>
</dbReference>
<dbReference type="InterPro" id="IPR035386">
    <property type="entry name" value="Arm-DNA-bind_5"/>
</dbReference>
<gene>
    <name evidence="5" type="ORF">J4051_18450</name>
</gene>
<evidence type="ECO:0000256" key="1">
    <source>
        <dbReference type="ARBA" id="ARBA00008857"/>
    </source>
</evidence>
<proteinExistence type="inferred from homology"/>
<keyword evidence="6" id="KW-1185">Reference proteome</keyword>
<dbReference type="InterPro" id="IPR011010">
    <property type="entry name" value="DNA_brk_join_enz"/>
</dbReference>
<dbReference type="PANTHER" id="PTHR30349:SF64">
    <property type="entry name" value="PROPHAGE INTEGRASE INTD-RELATED"/>
    <property type="match status" value="1"/>
</dbReference>
<evidence type="ECO:0000256" key="2">
    <source>
        <dbReference type="ARBA" id="ARBA00023125"/>
    </source>
</evidence>
<accession>A0ABS3SX23</accession>
<dbReference type="EMBL" id="JAGEVG010000036">
    <property type="protein sequence ID" value="MBO3100257.1"/>
    <property type="molecule type" value="Genomic_DNA"/>
</dbReference>
<dbReference type="Pfam" id="PF13102">
    <property type="entry name" value="Phage_int_SAM_5"/>
    <property type="match status" value="1"/>
</dbReference>
<dbReference type="InterPro" id="IPR025269">
    <property type="entry name" value="SAM-like_dom"/>
</dbReference>
<dbReference type="SUPFAM" id="SSF56349">
    <property type="entry name" value="DNA breaking-rejoining enzymes"/>
    <property type="match status" value="1"/>
</dbReference>
<feature type="domain" description="Tyr recombinase" evidence="4">
    <location>
        <begin position="215"/>
        <end position="400"/>
    </location>
</feature>
<dbReference type="Gene3D" id="1.10.443.10">
    <property type="entry name" value="Intergrase catalytic core"/>
    <property type="match status" value="1"/>
</dbReference>
<evidence type="ECO:0000313" key="6">
    <source>
        <dbReference type="Proteomes" id="UP000681315"/>
    </source>
</evidence>
<organism evidence="5 6">
    <name type="scientific">Gelidibacter pelagius</name>
    <dbReference type="NCBI Taxonomy" id="2819985"/>
    <lineage>
        <taxon>Bacteria</taxon>
        <taxon>Pseudomonadati</taxon>
        <taxon>Bacteroidota</taxon>
        <taxon>Flavobacteriia</taxon>
        <taxon>Flavobacteriales</taxon>
        <taxon>Flavobacteriaceae</taxon>
        <taxon>Gelidibacter</taxon>
    </lineage>
</organism>